<evidence type="ECO:0000313" key="2">
    <source>
        <dbReference type="WBParaSite" id="Minc3s00424g12087"/>
    </source>
</evidence>
<sequence length="113" mass="12881">MNDQIMTSKKFFNPICPSVAWELRINTKNSYNSYHHQTLISLIQIGLNESKVSVFAKYNIYAYDIKGNRVDICSYSKNFENKTESNRSEIQLHKISQADGLVPDGGATRNNFG</sequence>
<reference evidence="2" key="1">
    <citation type="submission" date="2022-11" db="UniProtKB">
        <authorList>
            <consortium name="WormBaseParasite"/>
        </authorList>
    </citation>
    <scope>IDENTIFICATION</scope>
</reference>
<protein>
    <submittedName>
        <fullName evidence="2">Uncharacterized protein</fullName>
    </submittedName>
</protein>
<dbReference type="Proteomes" id="UP000887563">
    <property type="component" value="Unplaced"/>
</dbReference>
<dbReference type="AlphaFoldDB" id="A0A914LH91"/>
<keyword evidence="1" id="KW-1185">Reference proteome</keyword>
<evidence type="ECO:0000313" key="1">
    <source>
        <dbReference type="Proteomes" id="UP000887563"/>
    </source>
</evidence>
<dbReference type="WBParaSite" id="Minc3s00424g12087">
    <property type="protein sequence ID" value="Minc3s00424g12087"/>
    <property type="gene ID" value="Minc3s00424g12087"/>
</dbReference>
<organism evidence="1 2">
    <name type="scientific">Meloidogyne incognita</name>
    <name type="common">Southern root-knot nematode worm</name>
    <name type="synonym">Oxyuris incognita</name>
    <dbReference type="NCBI Taxonomy" id="6306"/>
    <lineage>
        <taxon>Eukaryota</taxon>
        <taxon>Metazoa</taxon>
        <taxon>Ecdysozoa</taxon>
        <taxon>Nematoda</taxon>
        <taxon>Chromadorea</taxon>
        <taxon>Rhabditida</taxon>
        <taxon>Tylenchina</taxon>
        <taxon>Tylenchomorpha</taxon>
        <taxon>Tylenchoidea</taxon>
        <taxon>Meloidogynidae</taxon>
        <taxon>Meloidogyninae</taxon>
        <taxon>Meloidogyne</taxon>
        <taxon>Meloidogyne incognita group</taxon>
    </lineage>
</organism>
<name>A0A914LH91_MELIC</name>
<proteinExistence type="predicted"/>
<accession>A0A914LH91</accession>